<proteinExistence type="predicted"/>
<dbReference type="Pfam" id="PF00611">
    <property type="entry name" value="FCH"/>
    <property type="match status" value="1"/>
</dbReference>
<gene>
    <name evidence="4" type="ORF">NP493_433g02012</name>
</gene>
<dbReference type="GO" id="GO:0030041">
    <property type="term" value="P:actin filament polymerization"/>
    <property type="evidence" value="ECO:0007669"/>
    <property type="project" value="TreeGrafter"/>
</dbReference>
<organism evidence="4 5">
    <name type="scientific">Ridgeia piscesae</name>
    <name type="common">Tubeworm</name>
    <dbReference type="NCBI Taxonomy" id="27915"/>
    <lineage>
        <taxon>Eukaryota</taxon>
        <taxon>Metazoa</taxon>
        <taxon>Spiralia</taxon>
        <taxon>Lophotrochozoa</taxon>
        <taxon>Annelida</taxon>
        <taxon>Polychaeta</taxon>
        <taxon>Sedentaria</taxon>
        <taxon>Canalipalpata</taxon>
        <taxon>Sabellida</taxon>
        <taxon>Siboglinidae</taxon>
        <taxon>Ridgeia</taxon>
    </lineage>
</organism>
<keyword evidence="2" id="KW-0812">Transmembrane</keyword>
<name>A0AAD9NSD4_RIDPI</name>
<sequence length="290" mass="33050">MCKDFEDFLRQRGKIEENYSKELQKLAKTAGGSTESGSLRVSWDSMKSHLNKVSQEHADLSKAVLEAANRVAEFKEAQKKDFKKEETNVRGCITKKHDQLKKTQDSKKTFEKTSADAEQIRKQVHAATGSGQTRGAPSDMSRVGVKGALYNKQVKTEEDAEKLDHIYKDNLMKLNQIRKQWESSMTNACDMFEKLEEQRIDFLRNEMWAHLNAQSQAYVRCDDNNEEVRLALECCDADADIVNFIKEKSTGSKKPGVFYVVVVFTWEICFILKVVTFPLNIMYSCLGSGC</sequence>
<dbReference type="EMBL" id="JAODUO010000433">
    <property type="protein sequence ID" value="KAK2180655.1"/>
    <property type="molecule type" value="Genomic_DNA"/>
</dbReference>
<keyword evidence="2" id="KW-1133">Transmembrane helix</keyword>
<evidence type="ECO:0000256" key="1">
    <source>
        <dbReference type="PROSITE-ProRule" id="PRU01077"/>
    </source>
</evidence>
<evidence type="ECO:0000256" key="2">
    <source>
        <dbReference type="SAM" id="Phobius"/>
    </source>
</evidence>
<feature type="transmembrane region" description="Helical" evidence="2">
    <location>
        <begin position="256"/>
        <end position="279"/>
    </location>
</feature>
<dbReference type="SMART" id="SM00055">
    <property type="entry name" value="FCH"/>
    <property type="match status" value="1"/>
</dbReference>
<dbReference type="GO" id="GO:0005737">
    <property type="term" value="C:cytoplasm"/>
    <property type="evidence" value="ECO:0007669"/>
    <property type="project" value="TreeGrafter"/>
</dbReference>
<comment type="caution">
    <text evidence="4">The sequence shown here is derived from an EMBL/GenBank/DDBJ whole genome shotgun (WGS) entry which is preliminary data.</text>
</comment>
<feature type="domain" description="F-BAR" evidence="3">
    <location>
        <begin position="1"/>
        <end position="240"/>
    </location>
</feature>
<keyword evidence="5" id="KW-1185">Reference proteome</keyword>
<dbReference type="GO" id="GO:0005884">
    <property type="term" value="C:actin filament"/>
    <property type="evidence" value="ECO:0007669"/>
    <property type="project" value="TreeGrafter"/>
</dbReference>
<keyword evidence="1" id="KW-0175">Coiled coil</keyword>
<keyword evidence="2" id="KW-0472">Membrane</keyword>
<evidence type="ECO:0000259" key="3">
    <source>
        <dbReference type="PROSITE" id="PS51741"/>
    </source>
</evidence>
<dbReference type="PROSITE" id="PS51741">
    <property type="entry name" value="F_BAR"/>
    <property type="match status" value="1"/>
</dbReference>
<dbReference type="Gene3D" id="1.20.1270.60">
    <property type="entry name" value="Arfaptin homology (AH) domain/BAR domain"/>
    <property type="match status" value="1"/>
</dbReference>
<protein>
    <recommendedName>
        <fullName evidence="3">F-BAR domain-containing protein</fullName>
    </recommendedName>
</protein>
<dbReference type="PANTHER" id="PTHR23065">
    <property type="entry name" value="PROLINE-SERINE-THREONINE PHOSPHATASE INTERACTING PROTEIN 1"/>
    <property type="match status" value="1"/>
</dbReference>
<dbReference type="AlphaFoldDB" id="A0AAD9NSD4"/>
<dbReference type="InterPro" id="IPR001060">
    <property type="entry name" value="FCH_dom"/>
</dbReference>
<reference evidence="4" key="1">
    <citation type="journal article" date="2023" name="Mol. Biol. Evol.">
        <title>Third-Generation Sequencing Reveals the Adaptive Role of the Epigenome in Three Deep-Sea Polychaetes.</title>
        <authorList>
            <person name="Perez M."/>
            <person name="Aroh O."/>
            <person name="Sun Y."/>
            <person name="Lan Y."/>
            <person name="Juniper S.K."/>
            <person name="Young C.R."/>
            <person name="Angers B."/>
            <person name="Qian P.Y."/>
        </authorList>
    </citation>
    <scope>NUCLEOTIDE SEQUENCE</scope>
    <source>
        <strain evidence="4">R07B-5</strain>
    </source>
</reference>
<dbReference type="InterPro" id="IPR027267">
    <property type="entry name" value="AH/BAR_dom_sf"/>
</dbReference>
<dbReference type="GO" id="GO:0005886">
    <property type="term" value="C:plasma membrane"/>
    <property type="evidence" value="ECO:0007669"/>
    <property type="project" value="TreeGrafter"/>
</dbReference>
<dbReference type="GO" id="GO:0051015">
    <property type="term" value="F:actin filament binding"/>
    <property type="evidence" value="ECO:0007669"/>
    <property type="project" value="TreeGrafter"/>
</dbReference>
<evidence type="ECO:0000313" key="4">
    <source>
        <dbReference type="EMBL" id="KAK2180655.1"/>
    </source>
</evidence>
<dbReference type="PANTHER" id="PTHR23065:SF61">
    <property type="entry name" value="PROLINE-SERINE-THREONINE PHOSPHATASE-INTERACTING PROTEIN 2-LIKE"/>
    <property type="match status" value="1"/>
</dbReference>
<evidence type="ECO:0000313" key="5">
    <source>
        <dbReference type="Proteomes" id="UP001209878"/>
    </source>
</evidence>
<dbReference type="SUPFAM" id="SSF103657">
    <property type="entry name" value="BAR/IMD domain-like"/>
    <property type="match status" value="1"/>
</dbReference>
<dbReference type="InterPro" id="IPR031160">
    <property type="entry name" value="F_BAR_dom"/>
</dbReference>
<accession>A0AAD9NSD4</accession>
<dbReference type="Proteomes" id="UP001209878">
    <property type="component" value="Unassembled WGS sequence"/>
</dbReference>